<dbReference type="AlphaFoldDB" id="A0AA43RMA3"/>
<feature type="transmembrane region" description="Helical" evidence="7">
    <location>
        <begin position="154"/>
        <end position="180"/>
    </location>
</feature>
<evidence type="ECO:0000256" key="4">
    <source>
        <dbReference type="ARBA" id="ARBA00022692"/>
    </source>
</evidence>
<evidence type="ECO:0000256" key="3">
    <source>
        <dbReference type="ARBA" id="ARBA00022475"/>
    </source>
</evidence>
<feature type="transmembrane region" description="Helical" evidence="7">
    <location>
        <begin position="105"/>
        <end position="127"/>
    </location>
</feature>
<dbReference type="Gene3D" id="1.10.3720.10">
    <property type="entry name" value="MetI-like"/>
    <property type="match status" value="1"/>
</dbReference>
<dbReference type="InterPro" id="IPR035906">
    <property type="entry name" value="MetI-like_sf"/>
</dbReference>
<dbReference type="PANTHER" id="PTHR43227:SF7">
    <property type="entry name" value="ARABINOOLIGOSACCHARIDES TRANSPORT SYSTEM PERMEASE PROTEIN ARAP"/>
    <property type="match status" value="1"/>
</dbReference>
<dbReference type="Pfam" id="PF00528">
    <property type="entry name" value="BPD_transp_1"/>
    <property type="match status" value="1"/>
</dbReference>
<evidence type="ECO:0000256" key="7">
    <source>
        <dbReference type="RuleBase" id="RU363032"/>
    </source>
</evidence>
<protein>
    <submittedName>
        <fullName evidence="9">Sugar ABC transporter permease</fullName>
    </submittedName>
</protein>
<evidence type="ECO:0000256" key="2">
    <source>
        <dbReference type="ARBA" id="ARBA00022448"/>
    </source>
</evidence>
<gene>
    <name evidence="9" type="ORF">Q4F26_01300</name>
</gene>
<evidence type="ECO:0000313" key="10">
    <source>
        <dbReference type="Proteomes" id="UP001171751"/>
    </source>
</evidence>
<dbReference type="InterPro" id="IPR050809">
    <property type="entry name" value="UgpAE/MalFG_permease"/>
</dbReference>
<dbReference type="PROSITE" id="PS50928">
    <property type="entry name" value="ABC_TM1"/>
    <property type="match status" value="1"/>
</dbReference>
<evidence type="ECO:0000256" key="1">
    <source>
        <dbReference type="ARBA" id="ARBA00004651"/>
    </source>
</evidence>
<name>A0AA43RMA3_9LACT</name>
<dbReference type="EMBL" id="JAUNQW010000003">
    <property type="protein sequence ID" value="MDO5456958.1"/>
    <property type="molecule type" value="Genomic_DNA"/>
</dbReference>
<comment type="subcellular location">
    <subcellularLocation>
        <location evidence="1 7">Cell membrane</location>
        <topology evidence="1 7">Multi-pass membrane protein</topology>
    </subcellularLocation>
</comment>
<organism evidence="9 10">
    <name type="scientific">Atopococcus tabaci</name>
    <dbReference type="NCBI Taxonomy" id="269774"/>
    <lineage>
        <taxon>Bacteria</taxon>
        <taxon>Bacillati</taxon>
        <taxon>Bacillota</taxon>
        <taxon>Bacilli</taxon>
        <taxon>Lactobacillales</taxon>
        <taxon>Carnobacteriaceae</taxon>
        <taxon>Atopococcus</taxon>
    </lineage>
</organism>
<proteinExistence type="inferred from homology"/>
<dbReference type="GO" id="GO:0055085">
    <property type="term" value="P:transmembrane transport"/>
    <property type="evidence" value="ECO:0007669"/>
    <property type="project" value="InterPro"/>
</dbReference>
<keyword evidence="4 7" id="KW-0812">Transmembrane</keyword>
<feature type="transmembrane region" description="Helical" evidence="7">
    <location>
        <begin position="258"/>
        <end position="282"/>
    </location>
</feature>
<dbReference type="CDD" id="cd06261">
    <property type="entry name" value="TM_PBP2"/>
    <property type="match status" value="1"/>
</dbReference>
<keyword evidence="10" id="KW-1185">Reference proteome</keyword>
<evidence type="ECO:0000259" key="8">
    <source>
        <dbReference type="PROSITE" id="PS50928"/>
    </source>
</evidence>
<keyword evidence="5 7" id="KW-1133">Transmembrane helix</keyword>
<dbReference type="InterPro" id="IPR000515">
    <property type="entry name" value="MetI-like"/>
</dbReference>
<dbReference type="GO" id="GO:0005886">
    <property type="term" value="C:plasma membrane"/>
    <property type="evidence" value="ECO:0007669"/>
    <property type="project" value="UniProtKB-SubCell"/>
</dbReference>
<dbReference type="Proteomes" id="UP001171751">
    <property type="component" value="Unassembled WGS sequence"/>
</dbReference>
<comment type="similarity">
    <text evidence="7">Belongs to the binding-protein-dependent transport system permease family.</text>
</comment>
<keyword evidence="2 7" id="KW-0813">Transport</keyword>
<keyword evidence="6 7" id="KW-0472">Membrane</keyword>
<evidence type="ECO:0000313" key="9">
    <source>
        <dbReference type="EMBL" id="MDO5456958.1"/>
    </source>
</evidence>
<comment type="caution">
    <text evidence="9">The sequence shown here is derived from an EMBL/GenBank/DDBJ whole genome shotgun (WGS) entry which is preliminary data.</text>
</comment>
<reference evidence="9" key="1">
    <citation type="submission" date="2023-07" db="EMBL/GenBank/DDBJ databases">
        <title>Between Cages and Wild: Unraveling the Impact of Captivity on Animal Microbiomes and Antimicrobial Resistance.</title>
        <authorList>
            <person name="Schmartz G.P."/>
            <person name="Rehner J."/>
            <person name="Schuff M.J."/>
            <person name="Becker S.L."/>
            <person name="Kravczyk M."/>
            <person name="Gurevich A."/>
            <person name="Francke R."/>
            <person name="Mueller R."/>
            <person name="Keller V."/>
            <person name="Keller A."/>
        </authorList>
    </citation>
    <scope>NUCLEOTIDE SEQUENCE</scope>
    <source>
        <strain evidence="9">S39M_St_73</strain>
    </source>
</reference>
<keyword evidence="3" id="KW-1003">Cell membrane</keyword>
<dbReference type="SUPFAM" id="SSF161098">
    <property type="entry name" value="MetI-like"/>
    <property type="match status" value="1"/>
</dbReference>
<dbReference type="PANTHER" id="PTHR43227">
    <property type="entry name" value="BLL4140 PROTEIN"/>
    <property type="match status" value="1"/>
</dbReference>
<feature type="transmembrane region" description="Helical" evidence="7">
    <location>
        <begin position="72"/>
        <end position="93"/>
    </location>
</feature>
<evidence type="ECO:0000256" key="5">
    <source>
        <dbReference type="ARBA" id="ARBA00022989"/>
    </source>
</evidence>
<evidence type="ECO:0000256" key="6">
    <source>
        <dbReference type="ARBA" id="ARBA00023136"/>
    </source>
</evidence>
<feature type="domain" description="ABC transmembrane type-1" evidence="8">
    <location>
        <begin position="68"/>
        <end position="280"/>
    </location>
</feature>
<sequence>MLKKNNKLAWLLLLPGLIIMLGLVFYPIVRTFEFSLYEYNLTKPDSIFFTGFDNYFQVFNDSNFYIALKNTLLMSVFIIIISFFGSIFIALILNQHTKVTPILTAFAILPWTLPPLVNGIIWDFIFYSGYGLINKILIGIGIIDTPILWANQTWTVMLIVAIVVSWRVIPMCAIILLSHLQNIPQTYYEVSQVEGSGMIRTFFDITLPIIKSSLIIILMQITIAALNVFDEIVSLVGFTLGDQTLLIYNYMNLFTYMNFGFGSAITYVIMILSALIGVFYIASMTNQEEVNHG</sequence>
<feature type="transmembrane region" description="Helical" evidence="7">
    <location>
        <begin position="9"/>
        <end position="29"/>
    </location>
</feature>
<accession>A0AA43RMA3</accession>